<keyword evidence="3" id="KW-1185">Reference proteome</keyword>
<feature type="region of interest" description="Disordered" evidence="1">
    <location>
        <begin position="1"/>
        <end position="44"/>
    </location>
</feature>
<evidence type="ECO:0000313" key="2">
    <source>
        <dbReference type="EMBL" id="GAA4869556.1"/>
    </source>
</evidence>
<organism evidence="2 3">
    <name type="scientific">Kitasatospora terrestris</name>
    <dbReference type="NCBI Taxonomy" id="258051"/>
    <lineage>
        <taxon>Bacteria</taxon>
        <taxon>Bacillati</taxon>
        <taxon>Actinomycetota</taxon>
        <taxon>Actinomycetes</taxon>
        <taxon>Kitasatosporales</taxon>
        <taxon>Streptomycetaceae</taxon>
        <taxon>Kitasatospora</taxon>
    </lineage>
</organism>
<sequence length="44" mass="4649">MIAVDIQGRAQRARRRRNAARNAKPAAGASPGGTFDFPPEAEVA</sequence>
<evidence type="ECO:0000256" key="1">
    <source>
        <dbReference type="SAM" id="MobiDB-lite"/>
    </source>
</evidence>
<dbReference type="EMBL" id="BAABIS010000001">
    <property type="protein sequence ID" value="GAA4869556.1"/>
    <property type="molecule type" value="Genomic_DNA"/>
</dbReference>
<evidence type="ECO:0000313" key="3">
    <source>
        <dbReference type="Proteomes" id="UP001501752"/>
    </source>
</evidence>
<feature type="compositionally biased region" description="Low complexity" evidence="1">
    <location>
        <begin position="20"/>
        <end position="29"/>
    </location>
</feature>
<accession>A0ABP9E8H9</accession>
<dbReference type="Proteomes" id="UP001501752">
    <property type="component" value="Unassembled WGS sequence"/>
</dbReference>
<protein>
    <submittedName>
        <fullName evidence="2">Uncharacterized protein</fullName>
    </submittedName>
</protein>
<reference evidence="3" key="1">
    <citation type="journal article" date="2019" name="Int. J. Syst. Evol. Microbiol.">
        <title>The Global Catalogue of Microorganisms (GCM) 10K type strain sequencing project: providing services to taxonomists for standard genome sequencing and annotation.</title>
        <authorList>
            <consortium name="The Broad Institute Genomics Platform"/>
            <consortium name="The Broad Institute Genome Sequencing Center for Infectious Disease"/>
            <person name="Wu L."/>
            <person name="Ma J."/>
        </authorList>
    </citation>
    <scope>NUCLEOTIDE SEQUENCE [LARGE SCALE GENOMIC DNA]</scope>
    <source>
        <strain evidence="3">JCM 13006</strain>
    </source>
</reference>
<proteinExistence type="predicted"/>
<gene>
    <name evidence="2" type="ORF">GCM10023235_55370</name>
</gene>
<name>A0ABP9E8H9_9ACTN</name>
<comment type="caution">
    <text evidence="2">The sequence shown here is derived from an EMBL/GenBank/DDBJ whole genome shotgun (WGS) entry which is preliminary data.</text>
</comment>